<protein>
    <submittedName>
        <fullName evidence="1">Uncharacterized protein</fullName>
    </submittedName>
</protein>
<organism evidence="1 2">
    <name type="scientific">Macaca mulatta</name>
    <name type="common">Rhesus macaque</name>
    <dbReference type="NCBI Taxonomy" id="9544"/>
    <lineage>
        <taxon>Eukaryota</taxon>
        <taxon>Metazoa</taxon>
        <taxon>Chordata</taxon>
        <taxon>Craniata</taxon>
        <taxon>Vertebrata</taxon>
        <taxon>Euteleostomi</taxon>
        <taxon>Mammalia</taxon>
        <taxon>Eutheria</taxon>
        <taxon>Euarchontoglires</taxon>
        <taxon>Primates</taxon>
        <taxon>Haplorrhini</taxon>
        <taxon>Catarrhini</taxon>
        <taxon>Cercopithecidae</taxon>
        <taxon>Cercopithecinae</taxon>
        <taxon>Macaca</taxon>
    </lineage>
</organism>
<reference evidence="1" key="4">
    <citation type="submission" date="2025-09" db="UniProtKB">
        <authorList>
            <consortium name="Ensembl"/>
        </authorList>
    </citation>
    <scope>IDENTIFICATION</scope>
    <source>
        <strain evidence="1">17573</strain>
    </source>
</reference>
<sequence>RTRDRLECRVKWLLGRAWCHMDGTGDPYLHSWPRSMLSQGDRVSLVCKSTLHFTIFSLRKTDKTNAVQPLQRRRWHDLGSLQPVSPARRGTGKRRGSFLREPPSWSCPMASPFLIPFMGPGIMMGVGSLSCHKSVRHMSLTFNWSILPCQGTMSQIRHAPPCPVCGTQQVMGCPLLGQKVLRRLRRHRSNELPELQRPESCCF</sequence>
<reference evidence="1" key="2">
    <citation type="submission" date="2019-01" db="EMBL/GenBank/DDBJ databases">
        <authorList>
            <person name="Graves T."/>
            <person name="Eichler E.E."/>
            <person name="Wilson R.K."/>
        </authorList>
    </citation>
    <scope>NUCLEOTIDE SEQUENCE [LARGE SCALE GENOMIC DNA]</scope>
    <source>
        <strain evidence="1">17573</strain>
    </source>
</reference>
<dbReference type="Gene3D" id="2.60.40.10">
    <property type="entry name" value="Immunoglobulins"/>
    <property type="match status" value="1"/>
</dbReference>
<dbReference type="AlphaFoldDB" id="A0A5F7ZHP7"/>
<dbReference type="Proteomes" id="UP000006718">
    <property type="component" value="Chromosome 19"/>
</dbReference>
<keyword evidence="2" id="KW-1185">Reference proteome</keyword>
<reference evidence="1" key="3">
    <citation type="submission" date="2025-08" db="UniProtKB">
        <authorList>
            <consortium name="Ensembl"/>
        </authorList>
    </citation>
    <scope>IDENTIFICATION</scope>
    <source>
        <strain evidence="1">17573</strain>
    </source>
</reference>
<dbReference type="Ensembl" id="ENSMMUT00000096200.1">
    <property type="protein sequence ID" value="ENSMMUP00000065122.1"/>
    <property type="gene ID" value="ENSMMUG00000059317.1"/>
</dbReference>
<name>A0A5F7ZHP7_MACMU</name>
<reference evidence="2" key="1">
    <citation type="journal article" date="2007" name="Science">
        <title>Evolutionary and biomedical insights from the rhesus macaque genome.</title>
        <authorList>
            <person name="Gibbs R.A."/>
            <person name="Rogers J."/>
            <person name="Katze M.G."/>
            <person name="Bumgarner R."/>
            <person name="Weinstock G.M."/>
            <person name="Mardis E.R."/>
            <person name="Remington K.A."/>
            <person name="Strausberg R.L."/>
            <person name="Venter J.C."/>
            <person name="Wilson R.K."/>
            <person name="Batzer M.A."/>
            <person name="Bustamante C.D."/>
            <person name="Eichler E.E."/>
            <person name="Hahn M.W."/>
            <person name="Hardison R.C."/>
            <person name="Makova K.D."/>
            <person name="Miller W."/>
            <person name="Milosavljevic A."/>
            <person name="Palermo R.E."/>
            <person name="Siepel A."/>
            <person name="Sikela J.M."/>
            <person name="Attaway T."/>
            <person name="Bell S."/>
            <person name="Bernard K.E."/>
            <person name="Buhay C.J."/>
            <person name="Chandrabose M.N."/>
            <person name="Dao M."/>
            <person name="Davis C."/>
            <person name="Delehaunty K.D."/>
            <person name="Ding Y."/>
            <person name="Dinh H.H."/>
            <person name="Dugan-Rocha S."/>
            <person name="Fulton L.A."/>
            <person name="Gabisi R.A."/>
            <person name="Garner T.T."/>
            <person name="Godfrey J."/>
            <person name="Hawes A.C."/>
            <person name="Hernandez J."/>
            <person name="Hines S."/>
            <person name="Holder M."/>
            <person name="Hume J."/>
            <person name="Jhangiani S.N."/>
            <person name="Joshi V."/>
            <person name="Khan Z.M."/>
            <person name="Kirkness E.F."/>
            <person name="Cree A."/>
            <person name="Fowler R.G."/>
            <person name="Lee S."/>
            <person name="Lewis L.R."/>
            <person name="Li Z."/>
            <person name="Liu Y.-S."/>
            <person name="Moore S.M."/>
            <person name="Muzny D."/>
            <person name="Nazareth L.V."/>
            <person name="Ngo D.N."/>
            <person name="Okwuonu G.O."/>
            <person name="Pai G."/>
            <person name="Parker D."/>
            <person name="Paul H.A."/>
            <person name="Pfannkoch C."/>
            <person name="Pohl C.S."/>
            <person name="Rogers Y.-H.C."/>
            <person name="Ruiz S.J."/>
            <person name="Sabo A."/>
            <person name="Santibanez J."/>
            <person name="Schneider B.W."/>
            <person name="Smith S.M."/>
            <person name="Sodergren E."/>
            <person name="Svatek A.F."/>
            <person name="Utterback T.R."/>
            <person name="Vattathil S."/>
            <person name="Warren W."/>
            <person name="White C.S."/>
            <person name="Chinwalla A.T."/>
            <person name="Feng Y."/>
            <person name="Halpern A.L."/>
            <person name="Hillier L.W."/>
            <person name="Huang X."/>
            <person name="Minx P."/>
            <person name="Nelson J.O."/>
            <person name="Pepin K.H."/>
            <person name="Qin X."/>
            <person name="Sutton G.G."/>
            <person name="Venter E."/>
            <person name="Walenz B.P."/>
            <person name="Wallis J.W."/>
            <person name="Worley K.C."/>
            <person name="Yang S.-P."/>
            <person name="Jones S.M."/>
            <person name="Marra M.A."/>
            <person name="Rocchi M."/>
            <person name="Schein J.E."/>
            <person name="Baertsch R."/>
            <person name="Clarke L."/>
            <person name="Csuros M."/>
            <person name="Glasscock J."/>
            <person name="Harris R.A."/>
            <person name="Havlak P."/>
            <person name="Jackson A.R."/>
            <person name="Jiang H."/>
            <person name="Liu Y."/>
            <person name="Messina D.N."/>
            <person name="Shen Y."/>
            <person name="Song H.X.-Z."/>
            <person name="Wylie T."/>
            <person name="Zhang L."/>
            <person name="Birney E."/>
            <person name="Han K."/>
            <person name="Konkel M.K."/>
            <person name="Lee J."/>
            <person name="Smit A.F.A."/>
            <person name="Ullmer B."/>
            <person name="Wang H."/>
            <person name="Xing J."/>
            <person name="Burhans R."/>
            <person name="Cheng Z."/>
            <person name="Karro J.E."/>
            <person name="Ma J."/>
            <person name="Raney B."/>
            <person name="She X."/>
            <person name="Cox M.J."/>
            <person name="Demuth J.P."/>
            <person name="Dumas L.J."/>
            <person name="Han S.-G."/>
            <person name="Hopkins J."/>
            <person name="Karimpour-Fard A."/>
            <person name="Kim Y.H."/>
            <person name="Pollack J.R."/>
            <person name="Vinar T."/>
            <person name="Addo-Quaye C."/>
            <person name="Degenhardt J."/>
            <person name="Denby A."/>
            <person name="Hubisz M.J."/>
            <person name="Indap A."/>
            <person name="Kosiol C."/>
            <person name="Lahn B.T."/>
            <person name="Lawson H.A."/>
            <person name="Marklein A."/>
            <person name="Nielsen R."/>
            <person name="Vallender E.J."/>
            <person name="Clark A.G."/>
            <person name="Ferguson B."/>
            <person name="Hernandez R.D."/>
            <person name="Hirani K."/>
            <person name="Kehrer-Sawatzki H."/>
            <person name="Kolb J."/>
            <person name="Patil S."/>
            <person name="Pu L.-L."/>
            <person name="Ren Y."/>
            <person name="Smith D.G."/>
            <person name="Wheeler D.A."/>
            <person name="Schenck I."/>
            <person name="Ball E.V."/>
            <person name="Chen R."/>
            <person name="Cooper D.N."/>
            <person name="Giardine B."/>
            <person name="Hsu F."/>
            <person name="Kent W.J."/>
            <person name="Lesk A."/>
            <person name="Nelson D.L."/>
            <person name="O'brien W.E."/>
            <person name="Pruefer K."/>
            <person name="Stenson P.D."/>
            <person name="Wallace J.C."/>
            <person name="Ke H."/>
            <person name="Liu X.-M."/>
            <person name="Wang P."/>
            <person name="Xiang A.P."/>
            <person name="Yang F."/>
            <person name="Barber G.P."/>
            <person name="Haussler D."/>
            <person name="Karolchik D."/>
            <person name="Kern A.D."/>
            <person name="Kuhn R.M."/>
            <person name="Smith K.E."/>
            <person name="Zwieg A.S."/>
        </authorList>
    </citation>
    <scope>NUCLEOTIDE SEQUENCE [LARGE SCALE GENOMIC DNA]</scope>
    <source>
        <strain evidence="2">17573</strain>
    </source>
</reference>
<evidence type="ECO:0000313" key="2">
    <source>
        <dbReference type="Proteomes" id="UP000006718"/>
    </source>
</evidence>
<proteinExistence type="predicted"/>
<dbReference type="VEuPathDB" id="HostDB:ENSMMUG00000059317"/>
<dbReference type="InterPro" id="IPR013783">
    <property type="entry name" value="Ig-like_fold"/>
</dbReference>
<dbReference type="SMR" id="A0A5F7ZHP7"/>
<dbReference type="ExpressionAtlas" id="A0A5F7ZHP7">
    <property type="expression patterns" value="baseline"/>
</dbReference>
<evidence type="ECO:0000313" key="1">
    <source>
        <dbReference type="Ensembl" id="ENSMMUP00000065122.1"/>
    </source>
</evidence>
<accession>A0A5F7ZHP7</accession>